<keyword evidence="3" id="KW-1185">Reference proteome</keyword>
<evidence type="ECO:0000313" key="3">
    <source>
        <dbReference type="Proteomes" id="UP000316621"/>
    </source>
</evidence>
<proteinExistence type="predicted"/>
<evidence type="ECO:0000313" key="2">
    <source>
        <dbReference type="EMBL" id="RZC73486.1"/>
    </source>
</evidence>
<dbReference type="Gramene" id="RZC73486">
    <property type="protein sequence ID" value="RZC73486"/>
    <property type="gene ID" value="C5167_048966"/>
</dbReference>
<dbReference type="Proteomes" id="UP000316621">
    <property type="component" value="Chromosome 8"/>
</dbReference>
<evidence type="ECO:0000256" key="1">
    <source>
        <dbReference type="SAM" id="MobiDB-lite"/>
    </source>
</evidence>
<reference evidence="2 3" key="1">
    <citation type="journal article" date="2018" name="Science">
        <title>The opium poppy genome and morphinan production.</title>
        <authorList>
            <person name="Guo L."/>
            <person name="Winzer T."/>
            <person name="Yang X."/>
            <person name="Li Y."/>
            <person name="Ning Z."/>
            <person name="He Z."/>
            <person name="Teodor R."/>
            <person name="Lu Y."/>
            <person name="Bowser T.A."/>
            <person name="Graham I.A."/>
            <person name="Ye K."/>
        </authorList>
    </citation>
    <scope>NUCLEOTIDE SEQUENCE [LARGE SCALE GENOMIC DNA]</scope>
    <source>
        <strain evidence="3">cv. HN1</strain>
        <tissue evidence="2">Leaves</tissue>
    </source>
</reference>
<accession>A0A4Y7KKU1</accession>
<gene>
    <name evidence="2" type="ORF">C5167_048966</name>
</gene>
<feature type="region of interest" description="Disordered" evidence="1">
    <location>
        <begin position="159"/>
        <end position="182"/>
    </location>
</feature>
<dbReference type="AlphaFoldDB" id="A0A4Y7KKU1"/>
<dbReference type="EMBL" id="CM010722">
    <property type="protein sequence ID" value="RZC73486.1"/>
    <property type="molecule type" value="Genomic_DNA"/>
</dbReference>
<dbReference type="OMA" id="KANHMNT"/>
<sequence>MAALVTLRDLLQKNIKCRNLLENDADGGSFTGSVVKYQPYASDPNQPHPALQALSADLNQVYLYTTTPQQAFKDLSIESEFFNLMDTLGTSSRKKRKVSEFSKSDSSSLEPIQKVESLIDEENFKNGLSKHFNVLQDVKKNEKLRKDLALMVSSIRSYQEYKRQKKKNNEGSKKEKGQIKIA</sequence>
<dbReference type="STRING" id="3469.A0A4Y7KKU1"/>
<organism evidence="2 3">
    <name type="scientific">Papaver somniferum</name>
    <name type="common">Opium poppy</name>
    <dbReference type="NCBI Taxonomy" id="3469"/>
    <lineage>
        <taxon>Eukaryota</taxon>
        <taxon>Viridiplantae</taxon>
        <taxon>Streptophyta</taxon>
        <taxon>Embryophyta</taxon>
        <taxon>Tracheophyta</taxon>
        <taxon>Spermatophyta</taxon>
        <taxon>Magnoliopsida</taxon>
        <taxon>Ranunculales</taxon>
        <taxon>Papaveraceae</taxon>
        <taxon>Papaveroideae</taxon>
        <taxon>Papaver</taxon>
    </lineage>
</organism>
<protein>
    <submittedName>
        <fullName evidence="2">Uncharacterized protein</fullName>
    </submittedName>
</protein>
<name>A0A4Y7KKU1_PAPSO</name>